<organism evidence="1 2">
    <name type="scientific">Methanobrevibacter arboriphilus</name>
    <dbReference type="NCBI Taxonomy" id="39441"/>
    <lineage>
        <taxon>Archaea</taxon>
        <taxon>Methanobacteriati</taxon>
        <taxon>Methanobacteriota</taxon>
        <taxon>Methanomada group</taxon>
        <taxon>Methanobacteria</taxon>
        <taxon>Methanobacteriales</taxon>
        <taxon>Methanobacteriaceae</taxon>
        <taxon>Methanobrevibacter</taxon>
    </lineage>
</organism>
<dbReference type="EMBL" id="AP019779">
    <property type="protein sequence ID" value="BBL61674.1"/>
    <property type="molecule type" value="Genomic_DNA"/>
</dbReference>
<accession>A0ACA8R2C3</accession>
<dbReference type="Proteomes" id="UP000825015">
    <property type="component" value="Chromosome"/>
</dbReference>
<gene>
    <name evidence="1" type="ORF">MarbSA_07140</name>
</gene>
<reference evidence="1" key="1">
    <citation type="submission" date="2019-06" db="EMBL/GenBank/DDBJ databases">
        <title>Complete genome sequence of Methanobrevibacter arboriphilus strain SA.</title>
        <authorList>
            <person name="Asakawa S."/>
        </authorList>
    </citation>
    <scope>NUCLEOTIDE SEQUENCE</scope>
    <source>
        <strain evidence="1">SA</strain>
    </source>
</reference>
<sequence length="248" mass="29195">MNNEENYETIEIKIPNNISNISEEKINEYKNSKEWEELDDLFNKLQISEEHEIKDILLKIISYGEIVKVKHDYKMNNLNENDILSQEFILLPIYMNMLPEKAIDLISKRFSDDKNLIEESLIQLDEIMRDNKIDELIEILKNARKAEKHEIANGAMGELYRYKEYALPKLKLVAVDPETGQNLLNDLGTIIITIILGEEEYYNLFQKAIDEDPEIWKPAQKKIRDIINSINVSPYFLRHPEELTNIEI</sequence>
<proteinExistence type="predicted"/>
<evidence type="ECO:0000313" key="1">
    <source>
        <dbReference type="EMBL" id="BBL61674.1"/>
    </source>
</evidence>
<evidence type="ECO:0000313" key="2">
    <source>
        <dbReference type="Proteomes" id="UP000825015"/>
    </source>
</evidence>
<name>A0ACA8R2C3_METAZ</name>
<keyword evidence="2" id="KW-1185">Reference proteome</keyword>
<protein>
    <submittedName>
        <fullName evidence="1">Uncharacterized protein</fullName>
    </submittedName>
</protein>